<reference evidence="2" key="1">
    <citation type="submission" date="2021-07" db="EMBL/GenBank/DDBJ databases">
        <authorList>
            <person name="Branca A.L. A."/>
        </authorList>
    </citation>
    <scope>NUCLEOTIDE SEQUENCE</scope>
</reference>
<comment type="caution">
    <text evidence="2">The sequence shown here is derived from an EMBL/GenBank/DDBJ whole genome shotgun (WGS) entry which is preliminary data.</text>
</comment>
<evidence type="ECO:0000313" key="3">
    <source>
        <dbReference type="Proteomes" id="UP001152649"/>
    </source>
</evidence>
<dbReference type="EMBL" id="CAJVPG010000044">
    <property type="protein sequence ID" value="CAG8279903.1"/>
    <property type="molecule type" value="Genomic_DNA"/>
</dbReference>
<protein>
    <recommendedName>
        <fullName evidence="1">YCII-related domain-containing protein</fullName>
    </recommendedName>
</protein>
<dbReference type="AlphaFoldDB" id="A0A9W4ICZ7"/>
<dbReference type="Pfam" id="PF03795">
    <property type="entry name" value="YCII"/>
    <property type="match status" value="1"/>
</dbReference>
<dbReference type="Gene3D" id="3.30.70.1060">
    <property type="entry name" value="Dimeric alpha+beta barrel"/>
    <property type="match status" value="1"/>
</dbReference>
<organism evidence="2 3">
    <name type="scientific">Penicillium salamii</name>
    <dbReference type="NCBI Taxonomy" id="1612424"/>
    <lineage>
        <taxon>Eukaryota</taxon>
        <taxon>Fungi</taxon>
        <taxon>Dikarya</taxon>
        <taxon>Ascomycota</taxon>
        <taxon>Pezizomycotina</taxon>
        <taxon>Eurotiomycetes</taxon>
        <taxon>Eurotiomycetidae</taxon>
        <taxon>Eurotiales</taxon>
        <taxon>Aspergillaceae</taxon>
        <taxon>Penicillium</taxon>
    </lineage>
</organism>
<keyword evidence="3" id="KW-1185">Reference proteome</keyword>
<proteinExistence type="predicted"/>
<dbReference type="InterPro" id="IPR011008">
    <property type="entry name" value="Dimeric_a/b-barrel"/>
</dbReference>
<dbReference type="InterPro" id="IPR005545">
    <property type="entry name" value="YCII"/>
</dbReference>
<dbReference type="SUPFAM" id="SSF54909">
    <property type="entry name" value="Dimeric alpha+beta barrel"/>
    <property type="match status" value="1"/>
</dbReference>
<sequence length="176" mass="19642">MFFNRVIPRANSAVTHFLRPSRIIFPKNMATTSQRKKREFLCILPDNPGVLELRRKVKSGHYSGIQPLIAQGSLVDGGAIFEQHPQEGEDAKFLGSVVVYTGEDVDEVRRMINNDIYATSGVWDLEKLKIYPVSYLLPKIDLQSLTIEFSGVVCPCCQTTNSGSLNFLSTRGKSCT</sequence>
<dbReference type="PANTHER" id="PTHR33606">
    <property type="entry name" value="PROTEIN YCII"/>
    <property type="match status" value="1"/>
</dbReference>
<dbReference type="Proteomes" id="UP001152649">
    <property type="component" value="Unassembled WGS sequence"/>
</dbReference>
<accession>A0A9W4ICZ7</accession>
<dbReference type="OrthoDB" id="6108at2759"/>
<dbReference type="InterPro" id="IPR051807">
    <property type="entry name" value="Sec-metab_biosynth-assoc"/>
</dbReference>
<evidence type="ECO:0000313" key="2">
    <source>
        <dbReference type="EMBL" id="CAG8279903.1"/>
    </source>
</evidence>
<feature type="domain" description="YCII-related" evidence="1">
    <location>
        <begin position="40"/>
        <end position="124"/>
    </location>
</feature>
<name>A0A9W4ICZ7_9EURO</name>
<gene>
    <name evidence="2" type="ORF">PSALAMII_LOCUS1385</name>
</gene>
<dbReference type="PANTHER" id="PTHR33606:SF3">
    <property type="entry name" value="PROTEIN YCII"/>
    <property type="match status" value="1"/>
</dbReference>
<evidence type="ECO:0000259" key="1">
    <source>
        <dbReference type="Pfam" id="PF03795"/>
    </source>
</evidence>